<accession>A0A927RKL5</accession>
<protein>
    <submittedName>
        <fullName evidence="5">ATP-dependent DNA ligase</fullName>
    </submittedName>
</protein>
<dbReference type="InterPro" id="IPR044119">
    <property type="entry name" value="Adenylation_LigC-like"/>
</dbReference>
<dbReference type="InterPro" id="IPR012310">
    <property type="entry name" value="DNA_ligase_ATP-dep_cent"/>
</dbReference>
<evidence type="ECO:0000313" key="5">
    <source>
        <dbReference type="EMBL" id="MBE1608371.1"/>
    </source>
</evidence>
<evidence type="ECO:0000259" key="4">
    <source>
        <dbReference type="PROSITE" id="PS50160"/>
    </source>
</evidence>
<evidence type="ECO:0000256" key="1">
    <source>
        <dbReference type="ARBA" id="ARBA00007572"/>
    </source>
</evidence>
<dbReference type="SUPFAM" id="SSF56091">
    <property type="entry name" value="DNA ligase/mRNA capping enzyme, catalytic domain"/>
    <property type="match status" value="1"/>
</dbReference>
<organism evidence="5 6">
    <name type="scientific">Actinopolymorpha pittospori</name>
    <dbReference type="NCBI Taxonomy" id="648752"/>
    <lineage>
        <taxon>Bacteria</taxon>
        <taxon>Bacillati</taxon>
        <taxon>Actinomycetota</taxon>
        <taxon>Actinomycetes</taxon>
        <taxon>Propionibacteriales</taxon>
        <taxon>Actinopolymorphaceae</taxon>
        <taxon>Actinopolymorpha</taxon>
    </lineage>
</organism>
<dbReference type="PANTHER" id="PTHR45674">
    <property type="entry name" value="DNA LIGASE 1/3 FAMILY MEMBER"/>
    <property type="match status" value="1"/>
</dbReference>
<evidence type="ECO:0000313" key="6">
    <source>
        <dbReference type="Proteomes" id="UP000638648"/>
    </source>
</evidence>
<dbReference type="RefSeq" id="WP_192752154.1">
    <property type="nucleotide sequence ID" value="NZ_BAABJL010000134.1"/>
</dbReference>
<comment type="caution">
    <text evidence="5">The sequence shown here is derived from an EMBL/GenBank/DDBJ whole genome shotgun (WGS) entry which is preliminary data.</text>
</comment>
<dbReference type="Proteomes" id="UP000638648">
    <property type="component" value="Unassembled WGS sequence"/>
</dbReference>
<dbReference type="InterPro" id="IPR016059">
    <property type="entry name" value="DNA_ligase_ATP-dep_CS"/>
</dbReference>
<comment type="catalytic activity">
    <reaction evidence="3">
        <text>ATP + (deoxyribonucleotide)n-3'-hydroxyl + 5'-phospho-(deoxyribonucleotide)m = (deoxyribonucleotide)n+m + AMP + diphosphate.</text>
        <dbReference type="EC" id="6.5.1.1"/>
    </reaction>
</comment>
<dbReference type="GO" id="GO:0006310">
    <property type="term" value="P:DNA recombination"/>
    <property type="evidence" value="ECO:0007669"/>
    <property type="project" value="InterPro"/>
</dbReference>
<dbReference type="Gene3D" id="3.30.470.30">
    <property type="entry name" value="DNA ligase/mRNA capping enzyme"/>
    <property type="match status" value="1"/>
</dbReference>
<dbReference type="PANTHER" id="PTHR45674:SF4">
    <property type="entry name" value="DNA LIGASE 1"/>
    <property type="match status" value="1"/>
</dbReference>
<dbReference type="GO" id="GO:0006281">
    <property type="term" value="P:DNA repair"/>
    <property type="evidence" value="ECO:0007669"/>
    <property type="project" value="InterPro"/>
</dbReference>
<dbReference type="PROSITE" id="PS50160">
    <property type="entry name" value="DNA_LIGASE_A3"/>
    <property type="match status" value="1"/>
</dbReference>
<evidence type="ECO:0000256" key="2">
    <source>
        <dbReference type="ARBA" id="ARBA00022598"/>
    </source>
</evidence>
<evidence type="ECO:0000256" key="3">
    <source>
        <dbReference type="ARBA" id="ARBA00034003"/>
    </source>
</evidence>
<feature type="domain" description="ATP-dependent DNA ligase family profile" evidence="4">
    <location>
        <begin position="136"/>
        <end position="221"/>
    </location>
</feature>
<dbReference type="InterPro" id="IPR012340">
    <property type="entry name" value="NA-bd_OB-fold"/>
</dbReference>
<reference evidence="5" key="1">
    <citation type="submission" date="2020-10" db="EMBL/GenBank/DDBJ databases">
        <title>Sequencing the genomes of 1000 actinobacteria strains.</title>
        <authorList>
            <person name="Klenk H.-P."/>
        </authorList>
    </citation>
    <scope>NUCLEOTIDE SEQUENCE</scope>
    <source>
        <strain evidence="5">DSM 45354</strain>
    </source>
</reference>
<dbReference type="InterPro" id="IPR050191">
    <property type="entry name" value="ATP-dep_DNA_ligase"/>
</dbReference>
<dbReference type="GO" id="GO:0003910">
    <property type="term" value="F:DNA ligase (ATP) activity"/>
    <property type="evidence" value="ECO:0007669"/>
    <property type="project" value="UniProtKB-EC"/>
</dbReference>
<name>A0A927RKL5_9ACTN</name>
<dbReference type="GO" id="GO:0005524">
    <property type="term" value="F:ATP binding"/>
    <property type="evidence" value="ECO:0007669"/>
    <property type="project" value="InterPro"/>
</dbReference>
<dbReference type="Gene3D" id="2.40.50.140">
    <property type="entry name" value="Nucleic acid-binding proteins"/>
    <property type="match status" value="1"/>
</dbReference>
<keyword evidence="2 5" id="KW-0436">Ligase</keyword>
<dbReference type="AlphaFoldDB" id="A0A927RKL5"/>
<dbReference type="PROSITE" id="PS00333">
    <property type="entry name" value="DNA_LIGASE_A2"/>
    <property type="match status" value="1"/>
</dbReference>
<gene>
    <name evidence="5" type="ORF">HEB94_005219</name>
</gene>
<dbReference type="EMBL" id="JADBEM010000001">
    <property type="protein sequence ID" value="MBE1608371.1"/>
    <property type="molecule type" value="Genomic_DNA"/>
</dbReference>
<keyword evidence="6" id="KW-1185">Reference proteome</keyword>
<dbReference type="Pfam" id="PF01068">
    <property type="entry name" value="DNA_ligase_A_M"/>
    <property type="match status" value="1"/>
</dbReference>
<comment type="similarity">
    <text evidence="1">Belongs to the ATP-dependent DNA ligase family.</text>
</comment>
<sequence length="352" mass="39340">MSHSPTDISVRLAAECGRVHVRLPLEPMLARSTDHLPEPGPRPGRWLMEPKWDGYRAIALVHEDASVQLVSRHGTDLTDAFPEIGGAVYSTLPPGTVVDGEIVRWTGGKLDFSALQHRYAHRRRAHDLARSEPAHLIVFDILELAGRDLRRQPLTTRRHALEALFLRAPPGAPLALSMQTNDLDVARRWFDEMSVVGVEGVVIKPSTSRYEPGRRLWLKLKTRATTEAIIGGVTGELTRPHSLILGRIDSETGRLRVVGTSTRLTDRAAADIAPHLLPAPADHPWPPELAITWRSGTTPYVRVEPTVVVEISADIATDRGRRWRHAVRYLRLRDIPPEHVPHDLDLEAREQP</sequence>
<dbReference type="CDD" id="cd07905">
    <property type="entry name" value="Adenylation_DNA_ligase_LigC"/>
    <property type="match status" value="1"/>
</dbReference>
<proteinExistence type="inferred from homology"/>